<evidence type="ECO:0000256" key="2">
    <source>
        <dbReference type="ARBA" id="ARBA00022679"/>
    </source>
</evidence>
<comment type="similarity">
    <text evidence="1">Belongs to the HipA Ser/Thr kinase family.</text>
</comment>
<evidence type="ECO:0000313" key="7">
    <source>
        <dbReference type="Proteomes" id="UP001300692"/>
    </source>
</evidence>
<proteinExistence type="inferred from homology"/>
<dbReference type="InterPro" id="IPR017508">
    <property type="entry name" value="HipA_N1"/>
</dbReference>
<dbReference type="Pfam" id="PF07804">
    <property type="entry name" value="HipA_C"/>
    <property type="match status" value="1"/>
</dbReference>
<dbReference type="InterPro" id="IPR052028">
    <property type="entry name" value="HipA_Ser/Thr_kinase"/>
</dbReference>
<dbReference type="PANTHER" id="PTHR37419:SF8">
    <property type="entry name" value="TOXIN YJJJ"/>
    <property type="match status" value="1"/>
</dbReference>
<sequence>MIKTAEVWIWETFVGAIHWDEKRQLARFQYDSKFQEKGWDLSPFKMPISQGIRTYEFPELRKGENSQDDTYRGLPGLFADCLPDRFGTQLMDIWQERNGKMNSIEQLCFIGNRGMGALEYRPADDKNDDSNAILEIDRLVEVGHMALHRMSLNAREEEFLEQWIRIGTSAGGARPKAVIAYNERTGEIKTGHGAMDPSFEPWLIKFDGVSGAQFGESLGWGQVEYAYYLMAKECGIDMMECQTIHDGKRVHFMTKRFDRGINNEKHHTQTLCAMQHYDYNRLQAFSYEQLFETITDLGLTDQEKEQMFRRMVFNVIATNYDDHTKNFAFRLKKGGRWELTPAYDVCYAYDPTNNWVNQQTLSVNGKHSGISKADLMTIAYTNNINRGEEIIDQIIRVVKGWSDFATKVEVDEKKKKEIRRNLNLL</sequence>
<keyword evidence="2" id="KW-0808">Transferase</keyword>
<comment type="caution">
    <text evidence="6">The sequence shown here is derived from an EMBL/GenBank/DDBJ whole genome shotgun (WGS) entry which is preliminary data.</text>
</comment>
<feature type="domain" description="HipA N-terminal subdomain 1" evidence="5">
    <location>
        <begin position="6"/>
        <end position="120"/>
    </location>
</feature>
<dbReference type="InterPro" id="IPR012893">
    <property type="entry name" value="HipA-like_C"/>
</dbReference>
<dbReference type="EMBL" id="JAOYOD010000001">
    <property type="protein sequence ID" value="MCV9385286.1"/>
    <property type="molecule type" value="Genomic_DNA"/>
</dbReference>
<keyword evidence="3" id="KW-0418">Kinase</keyword>
<accession>A0ABT3CNG7</accession>
<dbReference type="RefSeq" id="WP_264136078.1">
    <property type="nucleotide sequence ID" value="NZ_JAOYOD010000001.1"/>
</dbReference>
<gene>
    <name evidence="6" type="ORF">N7U62_01355</name>
</gene>
<evidence type="ECO:0000256" key="1">
    <source>
        <dbReference type="ARBA" id="ARBA00010164"/>
    </source>
</evidence>
<evidence type="ECO:0000259" key="4">
    <source>
        <dbReference type="Pfam" id="PF07804"/>
    </source>
</evidence>
<dbReference type="Pfam" id="PF13657">
    <property type="entry name" value="Couple_hipA"/>
    <property type="match status" value="1"/>
</dbReference>
<reference evidence="6 7" key="1">
    <citation type="submission" date="2022-10" db="EMBL/GenBank/DDBJ databases">
        <title>Comparative genomics and taxonomic characterization of three novel marine species of genus Reichenbachiella exhibiting antioxidant and polysaccharide degradation activities.</title>
        <authorList>
            <person name="Muhammad N."/>
            <person name="Lee Y.-J."/>
            <person name="Ko J."/>
            <person name="Kim S.-G."/>
        </authorList>
    </citation>
    <scope>NUCLEOTIDE SEQUENCE [LARGE SCALE GENOMIC DNA]</scope>
    <source>
        <strain evidence="6 7">ABR2-5</strain>
    </source>
</reference>
<evidence type="ECO:0000259" key="5">
    <source>
        <dbReference type="Pfam" id="PF13657"/>
    </source>
</evidence>
<dbReference type="Proteomes" id="UP001300692">
    <property type="component" value="Unassembled WGS sequence"/>
</dbReference>
<feature type="domain" description="HipA-like C-terminal" evidence="4">
    <location>
        <begin position="168"/>
        <end position="399"/>
    </location>
</feature>
<organism evidence="6 7">
    <name type="scientific">Reichenbachiella ulvae</name>
    <dbReference type="NCBI Taxonomy" id="2980104"/>
    <lineage>
        <taxon>Bacteria</taxon>
        <taxon>Pseudomonadati</taxon>
        <taxon>Bacteroidota</taxon>
        <taxon>Cytophagia</taxon>
        <taxon>Cytophagales</taxon>
        <taxon>Reichenbachiellaceae</taxon>
        <taxon>Reichenbachiella</taxon>
    </lineage>
</organism>
<dbReference type="PANTHER" id="PTHR37419">
    <property type="entry name" value="SERINE/THREONINE-PROTEIN KINASE TOXIN HIPA"/>
    <property type="match status" value="1"/>
</dbReference>
<protein>
    <submittedName>
        <fullName evidence="6">Type II toxin-antitoxin system HipA family toxin</fullName>
    </submittedName>
</protein>
<keyword evidence="7" id="KW-1185">Reference proteome</keyword>
<dbReference type="Gene3D" id="1.10.1070.20">
    <property type="match status" value="1"/>
</dbReference>
<name>A0ABT3CNG7_9BACT</name>
<evidence type="ECO:0000256" key="3">
    <source>
        <dbReference type="ARBA" id="ARBA00022777"/>
    </source>
</evidence>
<evidence type="ECO:0000313" key="6">
    <source>
        <dbReference type="EMBL" id="MCV9385286.1"/>
    </source>
</evidence>